<dbReference type="InterPro" id="IPR004995">
    <property type="entry name" value="Spore_Ger"/>
</dbReference>
<evidence type="ECO:0000256" key="3">
    <source>
        <dbReference type="SAM" id="Phobius"/>
    </source>
</evidence>
<evidence type="ECO:0000313" key="5">
    <source>
        <dbReference type="Proteomes" id="UP001254848"/>
    </source>
</evidence>
<dbReference type="PANTHER" id="PTHR22550:SF5">
    <property type="entry name" value="LEUCINE ZIPPER PROTEIN 4"/>
    <property type="match status" value="1"/>
</dbReference>
<keyword evidence="3" id="KW-1133">Transmembrane helix</keyword>
<reference evidence="4 5" key="1">
    <citation type="submission" date="2023-07" db="EMBL/GenBank/DDBJ databases">
        <title>The novel representative of Negativicutes class, Anaeroselena agilis gen. nov. sp. nov.</title>
        <authorList>
            <person name="Prokofeva M.I."/>
            <person name="Elcheninov A.G."/>
            <person name="Klyukina A."/>
            <person name="Kublanov I.V."/>
            <person name="Frolov E.N."/>
            <person name="Podosokorskaya O.A."/>
        </authorList>
    </citation>
    <scope>NUCLEOTIDE SEQUENCE [LARGE SCALE GENOMIC DNA]</scope>
    <source>
        <strain evidence="4 5">4137-cl</strain>
    </source>
</reference>
<comment type="similarity">
    <text evidence="1">Belongs to the GerABKA family.</text>
</comment>
<keyword evidence="3" id="KW-0812">Transmembrane</keyword>
<comment type="caution">
    <text evidence="4">The sequence shown here is derived from an EMBL/GenBank/DDBJ whole genome shotgun (WGS) entry which is preliminary data.</text>
</comment>
<dbReference type="PIRSF" id="PIRSF005690">
    <property type="entry name" value="GerBA"/>
    <property type="match status" value="1"/>
</dbReference>
<dbReference type="Proteomes" id="UP001254848">
    <property type="component" value="Unassembled WGS sequence"/>
</dbReference>
<feature type="transmembrane region" description="Helical" evidence="3">
    <location>
        <begin position="349"/>
        <end position="368"/>
    </location>
</feature>
<dbReference type="EMBL" id="JAUOZS010000001">
    <property type="protein sequence ID" value="MDT8902793.1"/>
    <property type="molecule type" value="Genomic_DNA"/>
</dbReference>
<name>A0ABU3P2P0_9FIRM</name>
<evidence type="ECO:0000313" key="4">
    <source>
        <dbReference type="EMBL" id="MDT8902793.1"/>
    </source>
</evidence>
<evidence type="ECO:0000256" key="2">
    <source>
        <dbReference type="ARBA" id="ARBA00023136"/>
    </source>
</evidence>
<feature type="transmembrane region" description="Helical" evidence="3">
    <location>
        <begin position="473"/>
        <end position="494"/>
    </location>
</feature>
<gene>
    <name evidence="4" type="ORF">Q4T40_16250</name>
</gene>
<keyword evidence="5" id="KW-1185">Reference proteome</keyword>
<dbReference type="Pfam" id="PF03323">
    <property type="entry name" value="GerA"/>
    <property type="match status" value="1"/>
</dbReference>
<feature type="transmembrane region" description="Helical" evidence="3">
    <location>
        <begin position="427"/>
        <end position="453"/>
    </location>
</feature>
<sequence length="548" mass="58855">MGRVRRRGGDILRLSASFAPASLAAAAGRLRELKRLLADSREVVDRMALVADRLRKVAAPPGEPFIFTTKLAENERLLRQAFQDCDDVKFRNFTAGGKGWLLVYLEGMTDTERLEEQVIGPLLAADGPGRLGDARAVAGRVLTAAAVSVAGGAGAAVEEVLTGNGLLLADGSAEGLVVGAVEHVKRGVEEPKAESVARGPHDAFTETLKDNVALLRRRARDANIKVRILQIGARTQTALALVYAADIVKPGLVAEVERRIGNIRIDEIMLSAQVEEFIIDHPWSPFPQTHVTERPDTFLISIYEGRVGLIVDNTPHAIIVPCTLPSLLQSVEDFTVQPAVASLIRVSRYAAAALGTFLPALYVAIVSYNPGMLPTTLAISVAELRARTPYPAFMEVVIMEIILELFQEAVLRLPQKISPAASIVGGFVIGTTIVQAGIVNALLVVATAGTAIASYTMPSYNLGLALRWLRIPTVVAAAVLGFYGLVLAYLAIIIHMCSLRSFGESFLGGLFDVTLAEDMQDKLVRVPMPLMGSRPKVYGAQDRSRVGD</sequence>
<proteinExistence type="inferred from homology"/>
<dbReference type="RefSeq" id="WP_413781266.1">
    <property type="nucleotide sequence ID" value="NZ_JAUOZS010000001.1"/>
</dbReference>
<dbReference type="InterPro" id="IPR050768">
    <property type="entry name" value="UPF0353/GerABKA_families"/>
</dbReference>
<organism evidence="4 5">
    <name type="scientific">Anaeroselena agilis</name>
    <dbReference type="NCBI Taxonomy" id="3063788"/>
    <lineage>
        <taxon>Bacteria</taxon>
        <taxon>Bacillati</taxon>
        <taxon>Bacillota</taxon>
        <taxon>Negativicutes</taxon>
        <taxon>Acetonemataceae</taxon>
        <taxon>Anaeroselena</taxon>
    </lineage>
</organism>
<dbReference type="PANTHER" id="PTHR22550">
    <property type="entry name" value="SPORE GERMINATION PROTEIN"/>
    <property type="match status" value="1"/>
</dbReference>
<keyword evidence="2 3" id="KW-0472">Membrane</keyword>
<evidence type="ECO:0000256" key="1">
    <source>
        <dbReference type="ARBA" id="ARBA00005278"/>
    </source>
</evidence>
<protein>
    <submittedName>
        <fullName evidence="4">Spore germination protein</fullName>
    </submittedName>
</protein>
<accession>A0ABU3P2P0</accession>